<evidence type="ECO:0000313" key="2">
    <source>
        <dbReference type="EMBL" id="WAL62638.1"/>
    </source>
</evidence>
<reference evidence="2" key="1">
    <citation type="submission" date="2022-12" db="EMBL/GenBank/DDBJ databases">
        <title>Polyphasic identification of a Novel Hot-Spring Cyanobacterium Ocullathermofonsia sinensis gen nov. sp. nov. and Genomic Insights on its Adaptations to the Thermal Habitat.</title>
        <authorList>
            <person name="Daroch M."/>
            <person name="Tang J."/>
            <person name="Jiang Y."/>
        </authorList>
    </citation>
    <scope>NUCLEOTIDE SEQUENCE</scope>
    <source>
        <strain evidence="2">PKUAC-SCTA174</strain>
    </source>
</reference>
<dbReference type="RefSeq" id="WP_268612977.1">
    <property type="nucleotide sequence ID" value="NZ_CP113797.1"/>
</dbReference>
<dbReference type="KEGG" id="tsin:OXH18_11795"/>
<sequence>MRTVERIDQELARLNQSVTAIAQEFYDTYQQYLTALGQAVQQQLVVASYHLCTHAYPERFLKLSLSQRQQLQQALRQLAKAAQPQLLQLLHAAYTPATSRSSSIASTAASLLDTTDLAILQEIDEEVAREIERAHQQSAPPINPDESEATTIDTSTEATLSSSDSLPDWLKAIEALRSAPTEATSDSHFDPDADQAPPLECNLETQSDSLVPPPNAAESSKTEDTIEPSASPDQKPILPAHPKDLLQWQEHLEAGIIDLLQTLSHGANRLLQQSEVLSGHLPEPVLEVASKADIAAETTVSPPNLLHLLIETDGEEEKEPTMTQLMAIRLRLSEIEFSDSATTIWRAKIRDLSNQLHKLGRDYHKKQKERSIAEAEAAWRSSWFED</sequence>
<feature type="compositionally biased region" description="Polar residues" evidence="1">
    <location>
        <begin position="149"/>
        <end position="164"/>
    </location>
</feature>
<feature type="region of interest" description="Disordered" evidence="1">
    <location>
        <begin position="132"/>
        <end position="164"/>
    </location>
</feature>
<organism evidence="2 3">
    <name type="scientific">Thermocoleostomius sinensis A174</name>
    <dbReference type="NCBI Taxonomy" id="2016057"/>
    <lineage>
        <taxon>Bacteria</taxon>
        <taxon>Bacillati</taxon>
        <taxon>Cyanobacteriota</taxon>
        <taxon>Cyanophyceae</taxon>
        <taxon>Oculatellales</taxon>
        <taxon>Oculatellaceae</taxon>
        <taxon>Thermocoleostomius</taxon>
    </lineage>
</organism>
<keyword evidence="3" id="KW-1185">Reference proteome</keyword>
<protein>
    <submittedName>
        <fullName evidence="2">Uncharacterized protein</fullName>
    </submittedName>
</protein>
<dbReference type="EMBL" id="CP113797">
    <property type="protein sequence ID" value="WAL62638.1"/>
    <property type="molecule type" value="Genomic_DNA"/>
</dbReference>
<proteinExistence type="predicted"/>
<gene>
    <name evidence="2" type="ORF">OXH18_11795</name>
</gene>
<evidence type="ECO:0000256" key="1">
    <source>
        <dbReference type="SAM" id="MobiDB-lite"/>
    </source>
</evidence>
<feature type="region of interest" description="Disordered" evidence="1">
    <location>
        <begin position="181"/>
        <end position="237"/>
    </location>
</feature>
<dbReference type="Proteomes" id="UP001163152">
    <property type="component" value="Chromosome"/>
</dbReference>
<accession>A0A9E8ZGC7</accession>
<dbReference type="AlphaFoldDB" id="A0A9E8ZGC7"/>
<evidence type="ECO:0000313" key="3">
    <source>
        <dbReference type="Proteomes" id="UP001163152"/>
    </source>
</evidence>
<name>A0A9E8ZGC7_9CYAN</name>